<organism evidence="14 15">
    <name type="scientific">Pelobates cultripes</name>
    <name type="common">Western spadefoot toad</name>
    <dbReference type="NCBI Taxonomy" id="61616"/>
    <lineage>
        <taxon>Eukaryota</taxon>
        <taxon>Metazoa</taxon>
        <taxon>Chordata</taxon>
        <taxon>Craniata</taxon>
        <taxon>Vertebrata</taxon>
        <taxon>Euteleostomi</taxon>
        <taxon>Amphibia</taxon>
        <taxon>Batrachia</taxon>
        <taxon>Anura</taxon>
        <taxon>Pelobatoidea</taxon>
        <taxon>Pelobatidae</taxon>
        <taxon>Pelobates</taxon>
    </lineage>
</organism>
<dbReference type="GO" id="GO:0034702">
    <property type="term" value="C:monoatomic ion channel complex"/>
    <property type="evidence" value="ECO:0007669"/>
    <property type="project" value="UniProtKB-KW"/>
</dbReference>
<keyword evidence="9" id="KW-0472">Membrane</keyword>
<dbReference type="SUPFAM" id="SSF81296">
    <property type="entry name" value="E set domains"/>
    <property type="match status" value="1"/>
</dbReference>
<dbReference type="Gene3D" id="2.60.40.1400">
    <property type="entry name" value="G protein-activated inward rectifier potassium channel 1"/>
    <property type="match status" value="1"/>
</dbReference>
<dbReference type="AlphaFoldDB" id="A0AAD1T2U7"/>
<keyword evidence="7" id="KW-1133">Transmembrane helix</keyword>
<dbReference type="PANTHER" id="PTHR11767">
    <property type="entry name" value="INWARD RECTIFIER POTASSIUM CHANNEL"/>
    <property type="match status" value="1"/>
</dbReference>
<proteinExistence type="inferred from homology"/>
<feature type="domain" description="Inward rectifier potassium channel C-terminal" evidence="13">
    <location>
        <begin position="1"/>
        <end position="58"/>
    </location>
</feature>
<reference evidence="14" key="1">
    <citation type="submission" date="2022-03" db="EMBL/GenBank/DDBJ databases">
        <authorList>
            <person name="Alioto T."/>
            <person name="Alioto T."/>
            <person name="Gomez Garrido J."/>
        </authorList>
    </citation>
    <scope>NUCLEOTIDE SEQUENCE</scope>
</reference>
<evidence type="ECO:0000259" key="13">
    <source>
        <dbReference type="Pfam" id="PF17655"/>
    </source>
</evidence>
<name>A0AAD1T2U7_PELCU</name>
<evidence type="ECO:0000256" key="8">
    <source>
        <dbReference type="ARBA" id="ARBA00023065"/>
    </source>
</evidence>
<dbReference type="InterPro" id="IPR041647">
    <property type="entry name" value="IRK_C"/>
</dbReference>
<keyword evidence="4 12" id="KW-0812">Transmembrane</keyword>
<evidence type="ECO:0000256" key="4">
    <source>
        <dbReference type="ARBA" id="ARBA00022692"/>
    </source>
</evidence>
<keyword evidence="10 12" id="KW-0407">Ion channel</keyword>
<dbReference type="InterPro" id="IPR016449">
    <property type="entry name" value="K_chnl_inward-rec_Kir"/>
</dbReference>
<dbReference type="Pfam" id="PF17655">
    <property type="entry name" value="IRK_C"/>
    <property type="match status" value="1"/>
</dbReference>
<keyword evidence="8 12" id="KW-0406">Ion transport</keyword>
<dbReference type="GO" id="GO:0005886">
    <property type="term" value="C:plasma membrane"/>
    <property type="evidence" value="ECO:0007669"/>
    <property type="project" value="TreeGrafter"/>
</dbReference>
<keyword evidence="3 12" id="KW-0633">Potassium transport</keyword>
<keyword evidence="6 12" id="KW-0630">Potassium</keyword>
<evidence type="ECO:0000313" key="14">
    <source>
        <dbReference type="EMBL" id="CAH2318162.1"/>
    </source>
</evidence>
<evidence type="ECO:0000256" key="11">
    <source>
        <dbReference type="ARBA" id="ARBA00034430"/>
    </source>
</evidence>
<sequence>MTCQARSSYVEHEVLWGYRFMPVLTLEEGFYEVDYDTFHNTYETPTPSCSAKDLAEQNVKGEILPIQPANHKANQTMEDDIEEGQEDGITPVVANGDISKIKIAMTKQI</sequence>
<dbReference type="GO" id="GO:1990573">
    <property type="term" value="P:potassium ion import across plasma membrane"/>
    <property type="evidence" value="ECO:0007669"/>
    <property type="project" value="TreeGrafter"/>
</dbReference>
<evidence type="ECO:0000256" key="9">
    <source>
        <dbReference type="ARBA" id="ARBA00023136"/>
    </source>
</evidence>
<keyword evidence="15" id="KW-1185">Reference proteome</keyword>
<comment type="catalytic activity">
    <reaction evidence="11">
        <text>K(+)(in) = K(+)(out)</text>
        <dbReference type="Rhea" id="RHEA:29463"/>
        <dbReference type="ChEBI" id="CHEBI:29103"/>
    </reaction>
</comment>
<evidence type="ECO:0000256" key="7">
    <source>
        <dbReference type="ARBA" id="ARBA00022989"/>
    </source>
</evidence>
<dbReference type="PANTHER" id="PTHR11767:SF106">
    <property type="entry name" value="G PROTEIN-ACTIVATED INWARD RECTIFIER POTASSIUM CHANNEL 4-LIKE"/>
    <property type="match status" value="1"/>
</dbReference>
<dbReference type="Proteomes" id="UP001295444">
    <property type="component" value="Chromosome 10"/>
</dbReference>
<evidence type="ECO:0000256" key="2">
    <source>
        <dbReference type="ARBA" id="ARBA00022448"/>
    </source>
</evidence>
<dbReference type="EMBL" id="OW240921">
    <property type="protein sequence ID" value="CAH2318162.1"/>
    <property type="molecule type" value="Genomic_DNA"/>
</dbReference>
<evidence type="ECO:0000256" key="3">
    <source>
        <dbReference type="ARBA" id="ARBA00022538"/>
    </source>
</evidence>
<dbReference type="InterPro" id="IPR013518">
    <property type="entry name" value="K_chnl_inward-rec_Kir_cyto"/>
</dbReference>
<protein>
    <submittedName>
        <fullName evidence="14">G -activated inward rectifier potassium channel 4-like</fullName>
    </submittedName>
</protein>
<comment type="subcellular location">
    <subcellularLocation>
        <location evidence="1 12">Membrane</location>
        <topology evidence="1 12">Multi-pass membrane protein</topology>
    </subcellularLocation>
</comment>
<dbReference type="PRINTS" id="PR01320">
    <property type="entry name" value="KIRCHANNEL"/>
</dbReference>
<evidence type="ECO:0000256" key="1">
    <source>
        <dbReference type="ARBA" id="ARBA00004141"/>
    </source>
</evidence>
<evidence type="ECO:0000256" key="5">
    <source>
        <dbReference type="ARBA" id="ARBA00022882"/>
    </source>
</evidence>
<gene>
    <name evidence="14" type="ORF">PECUL_23A004322</name>
</gene>
<dbReference type="GO" id="GO:0005242">
    <property type="term" value="F:inward rectifier potassium channel activity"/>
    <property type="evidence" value="ECO:0007669"/>
    <property type="project" value="InterPro"/>
</dbReference>
<dbReference type="InterPro" id="IPR014756">
    <property type="entry name" value="Ig_E-set"/>
</dbReference>
<accession>A0AAD1T2U7</accession>
<evidence type="ECO:0000256" key="10">
    <source>
        <dbReference type="ARBA" id="ARBA00023303"/>
    </source>
</evidence>
<evidence type="ECO:0000256" key="6">
    <source>
        <dbReference type="ARBA" id="ARBA00022958"/>
    </source>
</evidence>
<keyword evidence="5 12" id="KW-0851">Voltage-gated channel</keyword>
<comment type="similarity">
    <text evidence="12">Belongs to the inward rectifier-type potassium channel (TC 1.A.2.1) family.</text>
</comment>
<evidence type="ECO:0000256" key="12">
    <source>
        <dbReference type="RuleBase" id="RU003822"/>
    </source>
</evidence>
<keyword evidence="2 12" id="KW-0813">Transport</keyword>
<dbReference type="GO" id="GO:0034765">
    <property type="term" value="P:regulation of monoatomic ion transmembrane transport"/>
    <property type="evidence" value="ECO:0007669"/>
    <property type="project" value="TreeGrafter"/>
</dbReference>
<evidence type="ECO:0000313" key="15">
    <source>
        <dbReference type="Proteomes" id="UP001295444"/>
    </source>
</evidence>